<proteinExistence type="inferred from homology"/>
<dbReference type="GO" id="GO:0003924">
    <property type="term" value="F:GTPase activity"/>
    <property type="evidence" value="ECO:0007669"/>
    <property type="project" value="InterPro"/>
</dbReference>
<dbReference type="InterPro" id="IPR009000">
    <property type="entry name" value="Transl_B-barrel_sf"/>
</dbReference>
<dbReference type="GO" id="GO:0003746">
    <property type="term" value="F:translation elongation factor activity"/>
    <property type="evidence" value="ECO:0007669"/>
    <property type="project" value="UniProtKB-UniRule"/>
</dbReference>
<evidence type="ECO:0000256" key="8">
    <source>
        <dbReference type="HAMAP-Rule" id="MF_00054"/>
    </source>
</evidence>
<evidence type="ECO:0000256" key="7">
    <source>
        <dbReference type="ARBA" id="ARBA00024731"/>
    </source>
</evidence>
<dbReference type="Pfam" id="PF00679">
    <property type="entry name" value="EFG_C"/>
    <property type="match status" value="1"/>
</dbReference>
<dbReference type="CDD" id="cd01434">
    <property type="entry name" value="EFG_mtEFG1_IV"/>
    <property type="match status" value="1"/>
</dbReference>
<dbReference type="CDD" id="cd01886">
    <property type="entry name" value="EF-G"/>
    <property type="match status" value="1"/>
</dbReference>
<evidence type="ECO:0000256" key="2">
    <source>
        <dbReference type="ARBA" id="ARBA00017872"/>
    </source>
</evidence>
<dbReference type="InterPro" id="IPR005225">
    <property type="entry name" value="Small_GTP-bd"/>
</dbReference>
<keyword evidence="8" id="KW-0963">Cytoplasm</keyword>
<evidence type="ECO:0000256" key="5">
    <source>
        <dbReference type="ARBA" id="ARBA00022917"/>
    </source>
</evidence>
<evidence type="ECO:0000313" key="11">
    <source>
        <dbReference type="Proteomes" id="UP000066049"/>
    </source>
</evidence>
<dbReference type="InterPro" id="IPR000640">
    <property type="entry name" value="EFG_V-like"/>
</dbReference>
<dbReference type="InterPro" id="IPR035649">
    <property type="entry name" value="EFG_V"/>
</dbReference>
<dbReference type="NCBIfam" id="TIGR00231">
    <property type="entry name" value="small_GTP"/>
    <property type="match status" value="1"/>
</dbReference>
<dbReference type="InterPro" id="IPR047872">
    <property type="entry name" value="EFG_IV"/>
</dbReference>
<dbReference type="FunFam" id="3.40.50.300:FF:000029">
    <property type="entry name" value="Elongation factor G"/>
    <property type="match status" value="1"/>
</dbReference>
<dbReference type="GO" id="GO:0005525">
    <property type="term" value="F:GTP binding"/>
    <property type="evidence" value="ECO:0007669"/>
    <property type="project" value="UniProtKB-UniRule"/>
</dbReference>
<dbReference type="Pfam" id="PF00009">
    <property type="entry name" value="GTP_EFTU"/>
    <property type="match status" value="1"/>
</dbReference>
<dbReference type="FunFam" id="3.30.70.870:FF:000001">
    <property type="entry name" value="Elongation factor G"/>
    <property type="match status" value="1"/>
</dbReference>
<reference evidence="11" key="1">
    <citation type="submission" date="2015-08" db="EMBL/GenBank/DDBJ databases">
        <title>Comparative genomics of the Campylobacter concisus group.</title>
        <authorList>
            <person name="Miller W.G."/>
            <person name="Yee E."/>
            <person name="Chapman M.H."/>
            <person name="Huynh S."/>
            <person name="Bono J.L."/>
            <person name="On S.L.W."/>
            <person name="St Leger J."/>
            <person name="Foster G."/>
            <person name="Parker C.T."/>
        </authorList>
    </citation>
    <scope>NUCLEOTIDE SEQUENCE [LARGE SCALE GENOMIC DNA]</scope>
    <source>
        <strain evidence="11">ATCC 33237</strain>
    </source>
</reference>
<dbReference type="InterPro" id="IPR053905">
    <property type="entry name" value="EF-G-like_DII"/>
</dbReference>
<dbReference type="NCBIfam" id="TIGR00484">
    <property type="entry name" value="EF-G"/>
    <property type="match status" value="1"/>
</dbReference>
<comment type="similarity">
    <text evidence="1 8">Belongs to the TRAFAC class translation factor GTPase superfamily. Classic translation factor GTPase family. EF-G/EF-2 subfamily.</text>
</comment>
<comment type="function">
    <text evidence="7 8">Catalyzes the GTP-dependent ribosomal translocation step during translation elongation. During this step, the ribosome changes from the pre-translocational (PRE) to the post-translocational (POST) state as the newly formed A-site-bound peptidyl-tRNA and P-site-bound deacylated tRNA move to the P and E sites, respectively. Catalyzes the coordinated movement of the two tRNA molecules, the mRNA and conformational changes in the ribosome.</text>
</comment>
<dbReference type="NCBIfam" id="NF009379">
    <property type="entry name" value="PRK12740.1-3"/>
    <property type="match status" value="1"/>
</dbReference>
<feature type="binding site" evidence="8">
    <location>
        <begin position="18"/>
        <end position="25"/>
    </location>
    <ligand>
        <name>GTP</name>
        <dbReference type="ChEBI" id="CHEBI:37565"/>
    </ligand>
</feature>
<evidence type="ECO:0000256" key="3">
    <source>
        <dbReference type="ARBA" id="ARBA00022741"/>
    </source>
</evidence>
<dbReference type="PATRIC" id="fig|199.248.peg.718"/>
<accession>A0A0M3V2A6</accession>
<dbReference type="Gene3D" id="3.30.70.240">
    <property type="match status" value="1"/>
</dbReference>
<dbReference type="FunFam" id="3.30.230.10:FF:000003">
    <property type="entry name" value="Elongation factor G"/>
    <property type="match status" value="1"/>
</dbReference>
<dbReference type="Pfam" id="PF22042">
    <property type="entry name" value="EF-G_D2"/>
    <property type="match status" value="1"/>
</dbReference>
<dbReference type="AlphaFoldDB" id="A0A0M3V2A6"/>
<feature type="domain" description="Tr-type G" evidence="9">
    <location>
        <begin position="9"/>
        <end position="284"/>
    </location>
</feature>
<comment type="subcellular location">
    <subcellularLocation>
        <location evidence="8">Cytoplasm</location>
    </subcellularLocation>
</comment>
<keyword evidence="3 8" id="KW-0547">Nucleotide-binding</keyword>
<dbReference type="InterPro" id="IPR000795">
    <property type="entry name" value="T_Tr_GTP-bd_dom"/>
</dbReference>
<dbReference type="SUPFAM" id="SSF54211">
    <property type="entry name" value="Ribosomal protein S5 domain 2-like"/>
    <property type="match status" value="1"/>
</dbReference>
<dbReference type="SMART" id="SM00889">
    <property type="entry name" value="EFG_IV"/>
    <property type="match status" value="1"/>
</dbReference>
<dbReference type="GO" id="GO:0032790">
    <property type="term" value="P:ribosome disassembly"/>
    <property type="evidence" value="ECO:0007669"/>
    <property type="project" value="TreeGrafter"/>
</dbReference>
<dbReference type="Proteomes" id="UP000066049">
    <property type="component" value="Chromosome"/>
</dbReference>
<dbReference type="InterPro" id="IPR020568">
    <property type="entry name" value="Ribosomal_Su5_D2-typ_SF"/>
</dbReference>
<dbReference type="InterPro" id="IPR009022">
    <property type="entry name" value="EFG_III"/>
</dbReference>
<dbReference type="PROSITE" id="PS51722">
    <property type="entry name" value="G_TR_2"/>
    <property type="match status" value="1"/>
</dbReference>
<dbReference type="NCBIfam" id="NF009381">
    <property type="entry name" value="PRK12740.1-5"/>
    <property type="match status" value="1"/>
</dbReference>
<dbReference type="InterPro" id="IPR035647">
    <property type="entry name" value="EFG_III/V"/>
</dbReference>
<dbReference type="GeneID" id="28662366"/>
<feature type="binding site" evidence="8">
    <location>
        <begin position="136"/>
        <end position="139"/>
    </location>
    <ligand>
        <name>GTP</name>
        <dbReference type="ChEBI" id="CHEBI:37565"/>
    </ligand>
</feature>
<dbReference type="GO" id="GO:0005737">
    <property type="term" value="C:cytoplasm"/>
    <property type="evidence" value="ECO:0007669"/>
    <property type="project" value="UniProtKB-SubCell"/>
</dbReference>
<dbReference type="FunFam" id="2.40.30.10:FF:000006">
    <property type="entry name" value="Elongation factor G"/>
    <property type="match status" value="1"/>
</dbReference>
<dbReference type="CDD" id="cd16262">
    <property type="entry name" value="EFG_III"/>
    <property type="match status" value="1"/>
</dbReference>
<dbReference type="InterPro" id="IPR027417">
    <property type="entry name" value="P-loop_NTPase"/>
</dbReference>
<dbReference type="Gene3D" id="3.30.70.870">
    <property type="entry name" value="Elongation Factor G (Translational Gtpase), domain 3"/>
    <property type="match status" value="1"/>
</dbReference>
<dbReference type="CDD" id="cd04088">
    <property type="entry name" value="EFG_mtEFG_II"/>
    <property type="match status" value="1"/>
</dbReference>
<evidence type="ECO:0000313" key="10">
    <source>
        <dbReference type="EMBL" id="ALF47382.1"/>
    </source>
</evidence>
<keyword evidence="6 8" id="KW-0342">GTP-binding</keyword>
<sequence length="692" mass="77146">MAERKTPLHKVRNIGIAAHIDAGKTTTSERILFFTGMSHKIGEVHDGAATMDWMEQEKERGITITSAATTAFWKGYQINLIDTPGHVDFTIEVERSMRVLDGAVSVFCSVGGVQPQSETVWRQANKYHVPRIVFVNKMDRIGANFFRVEEQIRERLKANPIPIQIPIGAEDNFRGVVDLVRMKAYVWNDEKKPTDYVEEEIPAEVKDKAEEYRAKLIEAVSETDDSLMEKFFAGEELSEEEIKKGIKAGCLRMTITPMLCGTAFKNKGIQPLLDAVVDYLPAPDEIAAINGVYEDGAEVTVESTDDGEFAALAFKIMTDPFVGQLTFIRVYRGSLESGSYAYNTVQDCKERIGRLLKMHSNKREEITELFAGEIGAVVGLKNTLTGDTLASEKDKVILERMDFPEPVISVAVEPKTKADQEKMAIALQKLAQEDPSFRVSTDEESGQTIISGMGELHLEIIVDRMLREFKVDAEVGQPQVAYRETIRKTVEQEYKYAKQSGGRGQYGHVFLRIEPLPAASGFEFVNDIKGGVVPKEYIPAVEKGCKEALQSGVLAGYPVEDVKVTLFDGSYHEVDSSEMAFKLAASMGFKEGARKAGAVILEPMMKVEVETPEEYMGDVIGDLNKRRGQVNSMDDRNGVKIIAAYCPLAQMFGYSTDLRSMTQGRATYSMEFDHYEEVPKNVSDEIIKKRNG</sequence>
<dbReference type="FunFam" id="3.30.70.240:FF:000001">
    <property type="entry name" value="Elongation factor G"/>
    <property type="match status" value="1"/>
</dbReference>
<dbReference type="Gene3D" id="2.40.30.10">
    <property type="entry name" value="Translation factors"/>
    <property type="match status" value="1"/>
</dbReference>
<gene>
    <name evidence="8 10" type="primary">fusA</name>
    <name evidence="10" type="ORF">CCON33237_0692</name>
</gene>
<evidence type="ECO:0000256" key="6">
    <source>
        <dbReference type="ARBA" id="ARBA00023134"/>
    </source>
</evidence>
<dbReference type="PANTHER" id="PTHR43261">
    <property type="entry name" value="TRANSLATION ELONGATION FACTOR G-RELATED"/>
    <property type="match status" value="1"/>
</dbReference>
<dbReference type="KEGG" id="ccoc:CCON33237_0692"/>
<dbReference type="SUPFAM" id="SSF54980">
    <property type="entry name" value="EF-G C-terminal domain-like"/>
    <property type="match status" value="2"/>
</dbReference>
<dbReference type="PANTHER" id="PTHR43261:SF1">
    <property type="entry name" value="RIBOSOME-RELEASING FACTOR 2, MITOCHONDRIAL"/>
    <property type="match status" value="1"/>
</dbReference>
<feature type="binding site" evidence="8">
    <location>
        <begin position="82"/>
        <end position="86"/>
    </location>
    <ligand>
        <name>GTP</name>
        <dbReference type="ChEBI" id="CHEBI:37565"/>
    </ligand>
</feature>
<dbReference type="SUPFAM" id="SSF52540">
    <property type="entry name" value="P-loop containing nucleoside triphosphate hydrolases"/>
    <property type="match status" value="1"/>
</dbReference>
<dbReference type="InterPro" id="IPR031157">
    <property type="entry name" value="G_TR_CS"/>
</dbReference>
<organism evidence="10 11">
    <name type="scientific">Campylobacter concisus</name>
    <dbReference type="NCBI Taxonomy" id="199"/>
    <lineage>
        <taxon>Bacteria</taxon>
        <taxon>Pseudomonadati</taxon>
        <taxon>Campylobacterota</taxon>
        <taxon>Epsilonproteobacteria</taxon>
        <taxon>Campylobacterales</taxon>
        <taxon>Campylobacteraceae</taxon>
        <taxon>Campylobacter</taxon>
    </lineage>
</organism>
<dbReference type="EMBL" id="CP012541">
    <property type="protein sequence ID" value="ALF47382.1"/>
    <property type="molecule type" value="Genomic_DNA"/>
</dbReference>
<keyword evidence="4 8" id="KW-0251">Elongation factor</keyword>
<dbReference type="Pfam" id="PF14492">
    <property type="entry name" value="EFG_III"/>
    <property type="match status" value="1"/>
</dbReference>
<dbReference type="PROSITE" id="PS00301">
    <property type="entry name" value="G_TR_1"/>
    <property type="match status" value="1"/>
</dbReference>
<name>A0A0M3V2A6_9BACT</name>
<dbReference type="InterPro" id="IPR004540">
    <property type="entry name" value="Transl_elong_EFG/EF2"/>
</dbReference>
<dbReference type="InterPro" id="IPR005517">
    <property type="entry name" value="Transl_elong_EFG/EF2_IV"/>
</dbReference>
<dbReference type="InterPro" id="IPR041095">
    <property type="entry name" value="EFG_II"/>
</dbReference>
<dbReference type="CDD" id="cd03713">
    <property type="entry name" value="EFG_mtEFG_C"/>
    <property type="match status" value="1"/>
</dbReference>
<dbReference type="SUPFAM" id="SSF50447">
    <property type="entry name" value="Translation proteins"/>
    <property type="match status" value="1"/>
</dbReference>
<dbReference type="PRINTS" id="PR00315">
    <property type="entry name" value="ELONGATNFCT"/>
</dbReference>
<dbReference type="Pfam" id="PF03764">
    <property type="entry name" value="EFG_IV"/>
    <property type="match status" value="1"/>
</dbReference>
<dbReference type="Gene3D" id="3.40.50.300">
    <property type="entry name" value="P-loop containing nucleotide triphosphate hydrolases"/>
    <property type="match status" value="1"/>
</dbReference>
<protein>
    <recommendedName>
        <fullName evidence="2 8">Elongation factor G</fullName>
        <shortName evidence="8">EF-G</shortName>
    </recommendedName>
</protein>
<dbReference type="RefSeq" id="WP_021090828.1">
    <property type="nucleotide sequence ID" value="NZ_CABMKQ010000014.1"/>
</dbReference>
<keyword evidence="5 8" id="KW-0648">Protein biosynthesis</keyword>
<evidence type="ECO:0000256" key="1">
    <source>
        <dbReference type="ARBA" id="ARBA00005870"/>
    </source>
</evidence>
<evidence type="ECO:0000256" key="4">
    <source>
        <dbReference type="ARBA" id="ARBA00022768"/>
    </source>
</evidence>
<dbReference type="InterPro" id="IPR014721">
    <property type="entry name" value="Ribsml_uS5_D2-typ_fold_subgr"/>
</dbReference>
<dbReference type="Gene3D" id="3.30.230.10">
    <property type="match status" value="1"/>
</dbReference>
<dbReference type="HAMAP" id="MF_00054_B">
    <property type="entry name" value="EF_G_EF_2_B"/>
    <property type="match status" value="1"/>
</dbReference>
<dbReference type="SMART" id="SM00838">
    <property type="entry name" value="EFG_C"/>
    <property type="match status" value="1"/>
</dbReference>
<evidence type="ECO:0000259" key="9">
    <source>
        <dbReference type="PROSITE" id="PS51722"/>
    </source>
</evidence>